<evidence type="ECO:0000256" key="8">
    <source>
        <dbReference type="ARBA" id="ARBA00031423"/>
    </source>
</evidence>
<gene>
    <name evidence="12" type="primary">malQ</name>
    <name evidence="12" type="ORF">GCM10008942_23720</name>
</gene>
<dbReference type="RefSeq" id="WP_166935847.1">
    <property type="nucleotide sequence ID" value="NZ_BAAADD010000006.1"/>
</dbReference>
<dbReference type="NCBIfam" id="TIGR00217">
    <property type="entry name" value="malQ"/>
    <property type="match status" value="1"/>
</dbReference>
<comment type="similarity">
    <text evidence="2 10">Belongs to the disproportionating enzyme family.</text>
</comment>
<dbReference type="InterPro" id="IPR017853">
    <property type="entry name" value="GH"/>
</dbReference>
<accession>A0ABP3PSB9</accession>
<proteinExistence type="inferred from homology"/>
<dbReference type="Pfam" id="PF21226">
    <property type="entry name" value="MalQ_N"/>
    <property type="match status" value="1"/>
</dbReference>
<dbReference type="Gene3D" id="3.20.20.80">
    <property type="entry name" value="Glycosidases"/>
    <property type="match status" value="1"/>
</dbReference>
<evidence type="ECO:0000313" key="13">
    <source>
        <dbReference type="Proteomes" id="UP001499951"/>
    </source>
</evidence>
<sequence length="716" mass="79409">MDADNVLKLADAAGIETYYWDNHGTRHDASHETIRGLLQAFGIAAETDAEVWASLTHFWRAPWMQLLTPVLTLKEDEPVAIPLRAWEEQSGRIVQWELVLEDGDKRTGSCRLGDLKHDDIAFFDGRRIFQYRLPLEALPLGYHTFRVDGEETATRLIVAPRRCHMPEGLTRAWGLMIQLYALKSRKDWGIGDFTALEALVDQVAEAGGAAIGLNPLHALFLNTPENASPYSPCSRLFRNPLYLDVATLPDFLACPEAQAIAAMPEFRHVLQSAHDNTFVPYRAVASLKLPVLERCYTHFVAEHLTKNTERARAFRSFVAVQGRELEDFATFQALAEHYRALDWSHWATHHQDAKSDAVAAFRATRADRIGFYQYLQWCADNAFARAAGRAKAKGMAVGLYNDLAVSVDASSADYWMHRQQFAGGARVGAPPDPFNEMGQDWGLVPLNPMRLRETGYSYYRALLAANMRHAGALRIDHVMGLTRLYLIPAGMKPTEGAYVRFPLNDLIAVATLESRRNGCMVIGEDLGTVPAGFREKLSDASILSSRVLYFERNRAAFRPPEVYPRLAAVSVSTHDLATLGGFWQGEDLKAKAQIGLFKSADEEAAAMAGRTEDKRELLAALEEEHLLPDGIVPADAGHLAWTPALTAAVHAYLARSPSQLMMVQLDDLVGQTHQANLPGSVTEYPNWRRRLAVALEDLGADPAFRKALAGIGTARA</sequence>
<keyword evidence="5 10" id="KW-0328">Glycosyltransferase</keyword>
<reference evidence="13" key="1">
    <citation type="journal article" date="2019" name="Int. J. Syst. Evol. Microbiol.">
        <title>The Global Catalogue of Microorganisms (GCM) 10K type strain sequencing project: providing services to taxonomists for standard genome sequencing and annotation.</title>
        <authorList>
            <consortium name="The Broad Institute Genomics Platform"/>
            <consortium name="The Broad Institute Genome Sequencing Center for Infectious Disease"/>
            <person name="Wu L."/>
            <person name="Ma J."/>
        </authorList>
    </citation>
    <scope>NUCLEOTIDE SEQUENCE [LARGE SCALE GENOMIC DNA]</scope>
    <source>
        <strain evidence="13">JCM 15089</strain>
    </source>
</reference>
<protein>
    <recommendedName>
        <fullName evidence="4 10">4-alpha-glucanotransferase</fullName>
        <ecNumber evidence="3 10">2.4.1.25</ecNumber>
    </recommendedName>
    <alternativeName>
        <fullName evidence="8 10">Amylomaltase</fullName>
    </alternativeName>
    <alternativeName>
        <fullName evidence="9 10">Disproportionating enzyme</fullName>
    </alternativeName>
</protein>
<evidence type="ECO:0000256" key="1">
    <source>
        <dbReference type="ARBA" id="ARBA00000439"/>
    </source>
</evidence>
<dbReference type="EC" id="2.4.1.25" evidence="3 10"/>
<comment type="catalytic activity">
    <reaction evidence="1 10">
        <text>Transfers a segment of a (1-&gt;4)-alpha-D-glucan to a new position in an acceptor, which may be glucose or a (1-&gt;4)-alpha-D-glucan.</text>
        <dbReference type="EC" id="2.4.1.25"/>
    </reaction>
</comment>
<name>A0ABP3PSB9_9PROT</name>
<evidence type="ECO:0000256" key="5">
    <source>
        <dbReference type="ARBA" id="ARBA00022676"/>
    </source>
</evidence>
<dbReference type="Proteomes" id="UP001499951">
    <property type="component" value="Unassembled WGS sequence"/>
</dbReference>
<comment type="caution">
    <text evidence="12">The sequence shown here is derived from an EMBL/GenBank/DDBJ whole genome shotgun (WGS) entry which is preliminary data.</text>
</comment>
<dbReference type="InterPro" id="IPR048458">
    <property type="entry name" value="MalQ_N"/>
</dbReference>
<dbReference type="EMBL" id="BAAADD010000006">
    <property type="protein sequence ID" value="GAA0574258.1"/>
    <property type="molecule type" value="Genomic_DNA"/>
</dbReference>
<dbReference type="Pfam" id="PF02446">
    <property type="entry name" value="Glyco_hydro_77"/>
    <property type="match status" value="1"/>
</dbReference>
<dbReference type="PANTHER" id="PTHR32438">
    <property type="entry name" value="4-ALPHA-GLUCANOTRANSFERASE DPE1, CHLOROPLASTIC/AMYLOPLASTIC"/>
    <property type="match status" value="1"/>
</dbReference>
<dbReference type="PANTHER" id="PTHR32438:SF5">
    <property type="entry name" value="4-ALPHA-GLUCANOTRANSFERASE DPE1, CHLOROPLASTIC_AMYLOPLASTIC"/>
    <property type="match status" value="1"/>
</dbReference>
<evidence type="ECO:0000256" key="9">
    <source>
        <dbReference type="ARBA" id="ARBA00031501"/>
    </source>
</evidence>
<organism evidence="12 13">
    <name type="scientific">Rhizomicrobium electricum</name>
    <dbReference type="NCBI Taxonomy" id="480070"/>
    <lineage>
        <taxon>Bacteria</taxon>
        <taxon>Pseudomonadati</taxon>
        <taxon>Pseudomonadota</taxon>
        <taxon>Alphaproteobacteria</taxon>
        <taxon>Micropepsales</taxon>
        <taxon>Micropepsaceae</taxon>
        <taxon>Rhizomicrobium</taxon>
    </lineage>
</organism>
<dbReference type="InterPro" id="IPR003385">
    <property type="entry name" value="Glyco_hydro_77"/>
</dbReference>
<dbReference type="SUPFAM" id="SSF51445">
    <property type="entry name" value="(Trans)glycosidases"/>
    <property type="match status" value="1"/>
</dbReference>
<evidence type="ECO:0000256" key="4">
    <source>
        <dbReference type="ARBA" id="ARBA00020295"/>
    </source>
</evidence>
<evidence type="ECO:0000256" key="2">
    <source>
        <dbReference type="ARBA" id="ARBA00005684"/>
    </source>
</evidence>
<feature type="domain" description="MalQ N-terminal beta-sandwich" evidence="11">
    <location>
        <begin position="67"/>
        <end position="160"/>
    </location>
</feature>
<evidence type="ECO:0000256" key="7">
    <source>
        <dbReference type="ARBA" id="ARBA00023277"/>
    </source>
</evidence>
<keyword evidence="6 10" id="KW-0808">Transferase</keyword>
<evidence type="ECO:0000259" key="11">
    <source>
        <dbReference type="Pfam" id="PF21226"/>
    </source>
</evidence>
<keyword evidence="7 10" id="KW-0119">Carbohydrate metabolism</keyword>
<evidence type="ECO:0000256" key="10">
    <source>
        <dbReference type="RuleBase" id="RU361207"/>
    </source>
</evidence>
<evidence type="ECO:0000313" key="12">
    <source>
        <dbReference type="EMBL" id="GAA0574258.1"/>
    </source>
</evidence>
<keyword evidence="13" id="KW-1185">Reference proteome</keyword>
<evidence type="ECO:0000256" key="6">
    <source>
        <dbReference type="ARBA" id="ARBA00022679"/>
    </source>
</evidence>
<evidence type="ECO:0000256" key="3">
    <source>
        <dbReference type="ARBA" id="ARBA00012560"/>
    </source>
</evidence>